<evidence type="ECO:0000313" key="12">
    <source>
        <dbReference type="EMBL" id="AMN46759.1"/>
    </source>
</evidence>
<keyword evidence="5" id="KW-1003">Cell membrane</keyword>
<sequence>MDWLISTAAAQAQTPAGQPGMLMQFLPLILIFVVFYFLLIRPQTKRAKEHRAMVAALEVGAEVVTNGGILGKVTQLGEQYLSVEVADGVTLKIQRHTVSQVLPKGTLKSI</sequence>
<dbReference type="PRINTS" id="PR01853">
    <property type="entry name" value="YAJCTRNLCASE"/>
</dbReference>
<dbReference type="PANTHER" id="PTHR33909">
    <property type="entry name" value="SEC TRANSLOCON ACCESSORY COMPLEX SUBUNIT YAJC"/>
    <property type="match status" value="1"/>
</dbReference>
<evidence type="ECO:0000256" key="7">
    <source>
        <dbReference type="ARBA" id="ARBA00022927"/>
    </source>
</evidence>
<dbReference type="NCBIfam" id="TIGR00739">
    <property type="entry name" value="yajC"/>
    <property type="match status" value="1"/>
</dbReference>
<keyword evidence="8 11" id="KW-1133">Transmembrane helix</keyword>
<dbReference type="Pfam" id="PF02699">
    <property type="entry name" value="YajC"/>
    <property type="match status" value="1"/>
</dbReference>
<evidence type="ECO:0000256" key="11">
    <source>
        <dbReference type="SAM" id="Phobius"/>
    </source>
</evidence>
<dbReference type="RefSeq" id="WP_066919722.1">
    <property type="nucleotide sequence ID" value="NZ_CP011971.1"/>
</dbReference>
<dbReference type="SMART" id="SM01323">
    <property type="entry name" value="YajC"/>
    <property type="match status" value="1"/>
</dbReference>
<dbReference type="OrthoDB" id="9811406at2"/>
<dbReference type="GO" id="GO:0015031">
    <property type="term" value="P:protein transport"/>
    <property type="evidence" value="ECO:0007669"/>
    <property type="project" value="UniProtKB-KW"/>
</dbReference>
<protein>
    <recommendedName>
        <fullName evidence="3">Sec translocon accessory complex subunit YajC</fullName>
    </recommendedName>
</protein>
<keyword evidence="4" id="KW-0813">Transport</keyword>
<dbReference type="GO" id="GO:0005886">
    <property type="term" value="C:plasma membrane"/>
    <property type="evidence" value="ECO:0007669"/>
    <property type="project" value="UniProtKB-SubCell"/>
</dbReference>
<organism evidence="12 13">
    <name type="scientific">Steroidobacter denitrificans</name>
    <dbReference type="NCBI Taxonomy" id="465721"/>
    <lineage>
        <taxon>Bacteria</taxon>
        <taxon>Pseudomonadati</taxon>
        <taxon>Pseudomonadota</taxon>
        <taxon>Gammaproteobacteria</taxon>
        <taxon>Steroidobacterales</taxon>
        <taxon>Steroidobacteraceae</taxon>
        <taxon>Steroidobacter</taxon>
    </lineage>
</organism>
<evidence type="ECO:0000256" key="8">
    <source>
        <dbReference type="ARBA" id="ARBA00022989"/>
    </source>
</evidence>
<evidence type="ECO:0000256" key="10">
    <source>
        <dbReference type="ARBA" id="ARBA00023136"/>
    </source>
</evidence>
<comment type="similarity">
    <text evidence="2">Belongs to the YajC family.</text>
</comment>
<dbReference type="KEGG" id="sdf:ACG33_06540"/>
<dbReference type="STRING" id="465721.ACG33_06540"/>
<evidence type="ECO:0000256" key="6">
    <source>
        <dbReference type="ARBA" id="ARBA00022692"/>
    </source>
</evidence>
<evidence type="ECO:0000256" key="3">
    <source>
        <dbReference type="ARBA" id="ARBA00014962"/>
    </source>
</evidence>
<comment type="subcellular location">
    <subcellularLocation>
        <location evidence="1">Cell membrane</location>
        <topology evidence="1">Single-pass membrane protein</topology>
    </subcellularLocation>
</comment>
<dbReference type="InterPro" id="IPR003849">
    <property type="entry name" value="Preprotein_translocase_YajC"/>
</dbReference>
<evidence type="ECO:0000256" key="5">
    <source>
        <dbReference type="ARBA" id="ARBA00022475"/>
    </source>
</evidence>
<evidence type="ECO:0000256" key="1">
    <source>
        <dbReference type="ARBA" id="ARBA00004162"/>
    </source>
</evidence>
<keyword evidence="7" id="KW-0653">Protein transport</keyword>
<evidence type="ECO:0000256" key="9">
    <source>
        <dbReference type="ARBA" id="ARBA00023010"/>
    </source>
</evidence>
<evidence type="ECO:0000313" key="13">
    <source>
        <dbReference type="Proteomes" id="UP000070250"/>
    </source>
</evidence>
<feature type="transmembrane region" description="Helical" evidence="11">
    <location>
        <begin position="22"/>
        <end position="40"/>
    </location>
</feature>
<proteinExistence type="inferred from homology"/>
<evidence type="ECO:0000256" key="2">
    <source>
        <dbReference type="ARBA" id="ARBA00006742"/>
    </source>
</evidence>
<evidence type="ECO:0000256" key="4">
    <source>
        <dbReference type="ARBA" id="ARBA00022448"/>
    </source>
</evidence>
<keyword evidence="10 11" id="KW-0472">Membrane</keyword>
<gene>
    <name evidence="12" type="ORF">ACG33_06540</name>
</gene>
<keyword evidence="13" id="KW-1185">Reference proteome</keyword>
<accession>A0A127FB29</accession>
<keyword evidence="6 11" id="KW-0812">Transmembrane</keyword>
<keyword evidence="9" id="KW-0811">Translocation</keyword>
<name>A0A127FB29_STEDE</name>
<dbReference type="AlphaFoldDB" id="A0A127FB29"/>
<dbReference type="PANTHER" id="PTHR33909:SF1">
    <property type="entry name" value="SEC TRANSLOCON ACCESSORY COMPLEX SUBUNIT YAJC"/>
    <property type="match status" value="1"/>
</dbReference>
<reference evidence="12 13" key="1">
    <citation type="submission" date="2015-06" db="EMBL/GenBank/DDBJ databases">
        <title>A Comprehensive Approach to Explore the Metabolic and Phylogenetic Diversity of Bacterial Steroid Degradation in the Environment: Testosterone as an Example.</title>
        <authorList>
            <person name="Yang F.-C."/>
            <person name="Chen Y.-L."/>
            <person name="Yu C.-P."/>
            <person name="Tang S.-L."/>
            <person name="Wang P.-H."/>
            <person name="Ismail W."/>
            <person name="Wang C.-H."/>
            <person name="Yang C.-Y."/>
            <person name="Chiang Y.-R."/>
        </authorList>
    </citation>
    <scope>NUCLEOTIDE SEQUENCE [LARGE SCALE GENOMIC DNA]</scope>
    <source>
        <strain evidence="12 13">DSM 18526</strain>
    </source>
</reference>
<dbReference type="PATRIC" id="fig|465721.4.peg.1392"/>
<dbReference type="Proteomes" id="UP000070250">
    <property type="component" value="Chromosome"/>
</dbReference>
<dbReference type="EMBL" id="CP011971">
    <property type="protein sequence ID" value="AMN46759.1"/>
    <property type="molecule type" value="Genomic_DNA"/>
</dbReference>